<keyword evidence="8" id="KW-0472">Membrane</keyword>
<proteinExistence type="inferred from homology"/>
<accession>A0A2G9Y9N2</accession>
<keyword evidence="3" id="KW-0813">Transport</keyword>
<keyword evidence="6 10" id="KW-0067">ATP-binding</keyword>
<dbReference type="CDD" id="cd03225">
    <property type="entry name" value="ABC_cobalt_CbiO_domain1"/>
    <property type="match status" value="1"/>
</dbReference>
<dbReference type="PROSITE" id="PS00211">
    <property type="entry name" value="ABC_TRANSPORTER_1"/>
    <property type="match status" value="1"/>
</dbReference>
<dbReference type="InterPro" id="IPR050095">
    <property type="entry name" value="ECF_ABC_transporter_ATP-bd"/>
</dbReference>
<evidence type="ECO:0000259" key="9">
    <source>
        <dbReference type="PROSITE" id="PS50893"/>
    </source>
</evidence>
<dbReference type="InterPro" id="IPR003593">
    <property type="entry name" value="AAA+_ATPase"/>
</dbReference>
<evidence type="ECO:0000256" key="2">
    <source>
        <dbReference type="ARBA" id="ARBA00005417"/>
    </source>
</evidence>
<sequence length="247" mass="27802">MKNGIIFDNVSFAHKNGLFQLENINLYIPRGIFCGITGINGSGKTTLTLLINGLIPHQIRGTLKGNVYLDNVNTKEKPVSYFAKSVGMIFQNPDFMLFNLTVKEEIEFGLKNLKLNNHNLRIKEALKIINLSGYENRDPQTLSFGQKQKICLAAVLAQDSDYIVLDEPTAMLDYQSTVDLYKLLKSLNQQGKTIIVVEHDTDFLNEYTDQTIVLNQGRIALKGKTKAVLSETKKLEQIGIKIPRLEL</sequence>
<dbReference type="GO" id="GO:0042626">
    <property type="term" value="F:ATPase-coupled transmembrane transporter activity"/>
    <property type="evidence" value="ECO:0007669"/>
    <property type="project" value="TreeGrafter"/>
</dbReference>
<evidence type="ECO:0000256" key="8">
    <source>
        <dbReference type="ARBA" id="ARBA00023136"/>
    </source>
</evidence>
<evidence type="ECO:0000256" key="6">
    <source>
        <dbReference type="ARBA" id="ARBA00022840"/>
    </source>
</evidence>
<keyword evidence="4" id="KW-1003">Cell membrane</keyword>
<dbReference type="EMBL" id="PCRE01000015">
    <property type="protein sequence ID" value="PIP15211.1"/>
    <property type="molecule type" value="Genomic_DNA"/>
</dbReference>
<dbReference type="GO" id="GO:0005524">
    <property type="term" value="F:ATP binding"/>
    <property type="evidence" value="ECO:0007669"/>
    <property type="project" value="UniProtKB-KW"/>
</dbReference>
<dbReference type="InterPro" id="IPR017871">
    <property type="entry name" value="ABC_transporter-like_CS"/>
</dbReference>
<feature type="domain" description="ABC transporter" evidence="9">
    <location>
        <begin position="5"/>
        <end position="241"/>
    </location>
</feature>
<dbReference type="Pfam" id="PF00005">
    <property type="entry name" value="ABC_tran"/>
    <property type="match status" value="1"/>
</dbReference>
<dbReference type="SUPFAM" id="SSF52540">
    <property type="entry name" value="P-loop containing nucleoside triphosphate hydrolases"/>
    <property type="match status" value="1"/>
</dbReference>
<dbReference type="FunFam" id="3.40.50.300:FF:000224">
    <property type="entry name" value="Energy-coupling factor transporter ATP-binding protein EcfA"/>
    <property type="match status" value="1"/>
</dbReference>
<dbReference type="AlphaFoldDB" id="A0A2G9Y9N2"/>
<protein>
    <submittedName>
        <fullName evidence="10">Energy-coupling factor ABC transporter ATP-binding protein</fullName>
    </submittedName>
</protein>
<evidence type="ECO:0000313" key="10">
    <source>
        <dbReference type="EMBL" id="PIP15211.1"/>
    </source>
</evidence>
<dbReference type="Gene3D" id="3.40.50.300">
    <property type="entry name" value="P-loop containing nucleotide triphosphate hydrolases"/>
    <property type="match status" value="1"/>
</dbReference>
<dbReference type="SMART" id="SM00382">
    <property type="entry name" value="AAA"/>
    <property type="match status" value="1"/>
</dbReference>
<evidence type="ECO:0000256" key="7">
    <source>
        <dbReference type="ARBA" id="ARBA00022967"/>
    </source>
</evidence>
<evidence type="ECO:0000256" key="3">
    <source>
        <dbReference type="ARBA" id="ARBA00022448"/>
    </source>
</evidence>
<dbReference type="PANTHER" id="PTHR43553:SF24">
    <property type="entry name" value="ENERGY-COUPLING FACTOR TRANSPORTER ATP-BINDING PROTEIN ECFA1"/>
    <property type="match status" value="1"/>
</dbReference>
<dbReference type="InterPro" id="IPR015856">
    <property type="entry name" value="ABC_transpr_CbiO/EcfA_su"/>
</dbReference>
<evidence type="ECO:0000256" key="5">
    <source>
        <dbReference type="ARBA" id="ARBA00022741"/>
    </source>
</evidence>
<keyword evidence="5" id="KW-0547">Nucleotide-binding</keyword>
<evidence type="ECO:0000256" key="4">
    <source>
        <dbReference type="ARBA" id="ARBA00022475"/>
    </source>
</evidence>
<name>A0A2G9Y9N2_9BACT</name>
<comment type="caution">
    <text evidence="10">The sequence shown here is derived from an EMBL/GenBank/DDBJ whole genome shotgun (WGS) entry which is preliminary data.</text>
</comment>
<dbReference type="PROSITE" id="PS50893">
    <property type="entry name" value="ABC_TRANSPORTER_2"/>
    <property type="match status" value="1"/>
</dbReference>
<keyword evidence="7" id="KW-1278">Translocase</keyword>
<dbReference type="GO" id="GO:0043190">
    <property type="term" value="C:ATP-binding cassette (ABC) transporter complex"/>
    <property type="evidence" value="ECO:0007669"/>
    <property type="project" value="TreeGrafter"/>
</dbReference>
<organism evidence="10 11">
    <name type="scientific">Candidatus Roizmanbacteria bacterium CG23_combo_of_CG06-09_8_20_14_all_35_49</name>
    <dbReference type="NCBI Taxonomy" id="1974863"/>
    <lineage>
        <taxon>Bacteria</taxon>
        <taxon>Candidatus Roizmaniibacteriota</taxon>
    </lineage>
</organism>
<evidence type="ECO:0000256" key="1">
    <source>
        <dbReference type="ARBA" id="ARBA00004236"/>
    </source>
</evidence>
<dbReference type="InterPro" id="IPR027417">
    <property type="entry name" value="P-loop_NTPase"/>
</dbReference>
<dbReference type="GO" id="GO:0016887">
    <property type="term" value="F:ATP hydrolysis activity"/>
    <property type="evidence" value="ECO:0007669"/>
    <property type="project" value="InterPro"/>
</dbReference>
<dbReference type="Proteomes" id="UP000231025">
    <property type="component" value="Unassembled WGS sequence"/>
</dbReference>
<reference evidence="10 11" key="1">
    <citation type="submission" date="2017-09" db="EMBL/GenBank/DDBJ databases">
        <title>Depth-based differentiation of microbial function through sediment-hosted aquifers and enrichment of novel symbionts in the deep terrestrial subsurface.</title>
        <authorList>
            <person name="Probst A.J."/>
            <person name="Ladd B."/>
            <person name="Jarett J.K."/>
            <person name="Geller-Mcgrath D.E."/>
            <person name="Sieber C.M."/>
            <person name="Emerson J.B."/>
            <person name="Anantharaman K."/>
            <person name="Thomas B.C."/>
            <person name="Malmstrom R."/>
            <person name="Stieglmeier M."/>
            <person name="Klingl A."/>
            <person name="Woyke T."/>
            <person name="Ryan C.M."/>
            <person name="Banfield J.F."/>
        </authorList>
    </citation>
    <scope>NUCLEOTIDE SEQUENCE [LARGE SCALE GENOMIC DNA]</scope>
    <source>
        <strain evidence="10">CG23_combo_of_CG06-09_8_20_14_all_35_49</strain>
    </source>
</reference>
<gene>
    <name evidence="10" type="ORF">COX47_01170</name>
</gene>
<evidence type="ECO:0000313" key="11">
    <source>
        <dbReference type="Proteomes" id="UP000231025"/>
    </source>
</evidence>
<dbReference type="InterPro" id="IPR003439">
    <property type="entry name" value="ABC_transporter-like_ATP-bd"/>
</dbReference>
<comment type="subcellular location">
    <subcellularLocation>
        <location evidence="1">Cell membrane</location>
    </subcellularLocation>
</comment>
<dbReference type="PANTHER" id="PTHR43553">
    <property type="entry name" value="HEAVY METAL TRANSPORTER"/>
    <property type="match status" value="1"/>
</dbReference>
<comment type="similarity">
    <text evidence="2">Belongs to the ABC transporter superfamily.</text>
</comment>